<protein>
    <submittedName>
        <fullName evidence="2">Uncharacterized protein</fullName>
    </submittedName>
</protein>
<evidence type="ECO:0000313" key="2">
    <source>
        <dbReference type="EMBL" id="MPN12812.1"/>
    </source>
</evidence>
<reference evidence="2" key="1">
    <citation type="submission" date="2019-08" db="EMBL/GenBank/DDBJ databases">
        <authorList>
            <person name="Kucharzyk K."/>
            <person name="Murdoch R.W."/>
            <person name="Higgins S."/>
            <person name="Loffler F."/>
        </authorList>
    </citation>
    <scope>NUCLEOTIDE SEQUENCE</scope>
</reference>
<sequence length="191" mass="21446">MLSVSSPVKWRPLSLSNSPPAERKSGIPLSVLIPAPVKATMRFDLRIISAKRSLSFMLGLLSDVVLSVFIIAFGMADRVLFRIQSWADVRHIGELSGVLRFSVFDQSTSAPCLGCSAFILSASADIPFRRTMSSSYWPIYYYKPILVHPNNVFIHFQNTTPRLFPLIYPANRINIYGMRNKPTAQHLVFSP</sequence>
<feature type="transmembrane region" description="Helical" evidence="1">
    <location>
        <begin position="54"/>
        <end position="76"/>
    </location>
</feature>
<keyword evidence="1" id="KW-1133">Transmembrane helix</keyword>
<keyword evidence="1" id="KW-0812">Transmembrane</keyword>
<dbReference type="AlphaFoldDB" id="A0A645FH30"/>
<proteinExistence type="predicted"/>
<evidence type="ECO:0000256" key="1">
    <source>
        <dbReference type="SAM" id="Phobius"/>
    </source>
</evidence>
<accession>A0A645FH30</accession>
<keyword evidence="1" id="KW-0472">Membrane</keyword>
<name>A0A645FH30_9ZZZZ</name>
<dbReference type="EMBL" id="VSSQ01059228">
    <property type="protein sequence ID" value="MPN12812.1"/>
    <property type="molecule type" value="Genomic_DNA"/>
</dbReference>
<gene>
    <name evidence="2" type="ORF">SDC9_160132</name>
</gene>
<comment type="caution">
    <text evidence="2">The sequence shown here is derived from an EMBL/GenBank/DDBJ whole genome shotgun (WGS) entry which is preliminary data.</text>
</comment>
<organism evidence="2">
    <name type="scientific">bioreactor metagenome</name>
    <dbReference type="NCBI Taxonomy" id="1076179"/>
    <lineage>
        <taxon>unclassified sequences</taxon>
        <taxon>metagenomes</taxon>
        <taxon>ecological metagenomes</taxon>
    </lineage>
</organism>